<evidence type="ECO:0000313" key="3">
    <source>
        <dbReference type="Proteomes" id="UP000482155"/>
    </source>
</evidence>
<dbReference type="PANTHER" id="PTHR43737">
    <property type="entry name" value="BLL7424 PROTEIN"/>
    <property type="match status" value="1"/>
</dbReference>
<evidence type="ECO:0000313" key="2">
    <source>
        <dbReference type="EMBL" id="NEX61668.1"/>
    </source>
</evidence>
<protein>
    <submittedName>
        <fullName evidence="2">DUF1800 domain-containing protein</fullName>
    </submittedName>
</protein>
<gene>
    <name evidence="2" type="ORF">G3574_11310</name>
</gene>
<keyword evidence="3" id="KW-1185">Reference proteome</keyword>
<feature type="compositionally biased region" description="Low complexity" evidence="1">
    <location>
        <begin position="23"/>
        <end position="41"/>
    </location>
</feature>
<dbReference type="EMBL" id="JAAIVB010000037">
    <property type="protein sequence ID" value="NEX61668.1"/>
    <property type="molecule type" value="Genomic_DNA"/>
</dbReference>
<dbReference type="AlphaFoldDB" id="A0A6B3SMI6"/>
<name>A0A6B3SMI6_9BURK</name>
<organism evidence="2 3">
    <name type="scientific">Noviherbaspirillum galbum</name>
    <dbReference type="NCBI Taxonomy" id="2709383"/>
    <lineage>
        <taxon>Bacteria</taxon>
        <taxon>Pseudomonadati</taxon>
        <taxon>Pseudomonadota</taxon>
        <taxon>Betaproteobacteria</taxon>
        <taxon>Burkholderiales</taxon>
        <taxon>Oxalobacteraceae</taxon>
        <taxon>Noviherbaspirillum</taxon>
    </lineage>
</organism>
<proteinExistence type="predicted"/>
<dbReference type="Pfam" id="PF08811">
    <property type="entry name" value="DUF1800"/>
    <property type="match status" value="1"/>
</dbReference>
<evidence type="ECO:0000256" key="1">
    <source>
        <dbReference type="SAM" id="MobiDB-lite"/>
    </source>
</evidence>
<sequence>MLAACGGGGGASGPAGSAGGTANGTAPGSASSSATSSAAPTDIPTQPQAARLLAQASFGATSADIDHMTSLGMSGWIDEQFAKPQRLHRTYVDDIVASSSTAATQNNFFESFWQQAVGGEDQLRQRVAFALSQIFVVSLQDSNVANYPRGVASYYDMLASDAFGNFRKLLEDVSLHPMMGLYLTSLHNEKESGNRIPDQNYARECMQLFTIGLYELNQDGSLKMIDNMPVETYTSADIVGMSRVLTGWSWAGPDKTDSRFYGGSPDANRDWMPMQSYPKFHSVSDKAFLGTTIAAGSTSPEADLKVALDKLFNHPNVGPFIGRQLIQRLVTSDPSPQYVARVAAAFADNGSGVRGDMKAVIKAILLDKEARPDVPAASQGKLREPVVRLANWMRGFNAKSASGRFLMGSLDDPLTQLGQTPMRSPSVFNFYRPGYVPPNTALAAAGLVAPEMQITGETSVVGYLNFMRDAIPNGTGSSRDIKPDYTAELALADTADKLVDRVNLLLMGNTMSAGLRNQIIAAVNSVAISTTNATNAATARKNRVNLAIFLAMASPEYIVQK</sequence>
<feature type="compositionally biased region" description="Gly residues" evidence="1">
    <location>
        <begin position="1"/>
        <end position="22"/>
    </location>
</feature>
<dbReference type="PANTHER" id="PTHR43737:SF1">
    <property type="entry name" value="DUF1501 DOMAIN-CONTAINING PROTEIN"/>
    <property type="match status" value="1"/>
</dbReference>
<comment type="caution">
    <text evidence="2">The sequence shown here is derived from an EMBL/GenBank/DDBJ whole genome shotgun (WGS) entry which is preliminary data.</text>
</comment>
<reference evidence="2 3" key="1">
    <citation type="submission" date="2020-02" db="EMBL/GenBank/DDBJ databases">
        <authorList>
            <person name="Kim M.K."/>
        </authorList>
    </citation>
    <scope>NUCLEOTIDE SEQUENCE [LARGE SCALE GENOMIC DNA]</scope>
    <source>
        <strain evidence="2 3">17J57-3</strain>
    </source>
</reference>
<dbReference type="Proteomes" id="UP000482155">
    <property type="component" value="Unassembled WGS sequence"/>
</dbReference>
<accession>A0A6B3SMI6</accession>
<feature type="region of interest" description="Disordered" evidence="1">
    <location>
        <begin position="1"/>
        <end position="43"/>
    </location>
</feature>
<dbReference type="InterPro" id="IPR014917">
    <property type="entry name" value="DUF1800"/>
</dbReference>